<sequence>YPQLVGVRVCLGAAEAGFFPGIAYYLTMWYPKYMLQYRIALVTAAAGLAGVLSGLLAYAIGFMDGDGGLEAWSWIFILEGAVTALVGLIAAFVMADYPCTAKFLTSEERSFIMEKQGLDDVRGEKDRDVSQQIWATFTDWQVWALSIVEVSMTVPSYGISYFLPFGYSTSVTQLLTVPPYALAAVTALVFAYFSDKLKVRSAFIFAGHSIALLGYIINISDAPSSVKYFGTYLCIIGTFSTHAGPVSWLANNLQGGSKRAGGIALQITLGGLGGLVGTSIFRAQDAPRHLLGHGLAIMFLSIGLIAILLTVFAYKRLNARLDREALFEKQHAQNAEPNLQEAPGFRYTL</sequence>
<evidence type="ECO:0000313" key="8">
    <source>
        <dbReference type="EMBL" id="KIK74452.1"/>
    </source>
</evidence>
<dbReference type="PANTHER" id="PTHR43791">
    <property type="entry name" value="PERMEASE-RELATED"/>
    <property type="match status" value="1"/>
</dbReference>
<feature type="transmembrane region" description="Helical" evidence="6">
    <location>
        <begin position="200"/>
        <end position="217"/>
    </location>
</feature>
<protein>
    <recommendedName>
        <fullName evidence="7">Major facilitator superfamily (MFS) profile domain-containing protein</fullName>
    </recommendedName>
</protein>
<keyword evidence="2" id="KW-0813">Transport</keyword>
<dbReference type="InterPro" id="IPR020846">
    <property type="entry name" value="MFS_dom"/>
</dbReference>
<reference evidence="9" key="2">
    <citation type="submission" date="2015-01" db="EMBL/GenBank/DDBJ databases">
        <title>Evolutionary Origins and Diversification of the Mycorrhizal Mutualists.</title>
        <authorList>
            <consortium name="DOE Joint Genome Institute"/>
            <consortium name="Mycorrhizal Genomics Consortium"/>
            <person name="Kohler A."/>
            <person name="Kuo A."/>
            <person name="Nagy L.G."/>
            <person name="Floudas D."/>
            <person name="Copeland A."/>
            <person name="Barry K.W."/>
            <person name="Cichocki N."/>
            <person name="Veneault-Fourrey C."/>
            <person name="LaButti K."/>
            <person name="Lindquist E.A."/>
            <person name="Lipzen A."/>
            <person name="Lundell T."/>
            <person name="Morin E."/>
            <person name="Murat C."/>
            <person name="Riley R."/>
            <person name="Ohm R."/>
            <person name="Sun H."/>
            <person name="Tunlid A."/>
            <person name="Henrissat B."/>
            <person name="Grigoriev I.V."/>
            <person name="Hibbett D.S."/>
            <person name="Martin F."/>
        </authorList>
    </citation>
    <scope>NUCLEOTIDE SEQUENCE [LARGE SCALE GENOMIC DNA]</scope>
    <source>
        <strain evidence="9">Ve08.2h10</strain>
    </source>
</reference>
<feature type="transmembrane region" description="Helical" evidence="6">
    <location>
        <begin position="142"/>
        <end position="163"/>
    </location>
</feature>
<evidence type="ECO:0000256" key="3">
    <source>
        <dbReference type="ARBA" id="ARBA00022692"/>
    </source>
</evidence>
<dbReference type="AlphaFoldDB" id="A0A0D0BST4"/>
<reference evidence="8 9" key="1">
    <citation type="submission" date="2014-04" db="EMBL/GenBank/DDBJ databases">
        <authorList>
            <consortium name="DOE Joint Genome Institute"/>
            <person name="Kuo A."/>
            <person name="Kohler A."/>
            <person name="Jargeat P."/>
            <person name="Nagy L.G."/>
            <person name="Floudas D."/>
            <person name="Copeland A."/>
            <person name="Barry K.W."/>
            <person name="Cichocki N."/>
            <person name="Veneault-Fourrey C."/>
            <person name="LaButti K."/>
            <person name="Lindquist E.A."/>
            <person name="Lipzen A."/>
            <person name="Lundell T."/>
            <person name="Morin E."/>
            <person name="Murat C."/>
            <person name="Sun H."/>
            <person name="Tunlid A."/>
            <person name="Henrissat B."/>
            <person name="Grigoriev I.V."/>
            <person name="Hibbett D.S."/>
            <person name="Martin F."/>
            <person name="Nordberg H.P."/>
            <person name="Cantor M.N."/>
            <person name="Hua S.X."/>
        </authorList>
    </citation>
    <scope>NUCLEOTIDE SEQUENCE [LARGE SCALE GENOMIC DNA]</scope>
    <source>
        <strain evidence="8 9">Ve08.2h10</strain>
    </source>
</reference>
<comment type="subcellular location">
    <subcellularLocation>
        <location evidence="1">Membrane</location>
        <topology evidence="1">Multi-pass membrane protein</topology>
    </subcellularLocation>
</comment>
<dbReference type="SUPFAM" id="SSF103473">
    <property type="entry name" value="MFS general substrate transporter"/>
    <property type="match status" value="1"/>
</dbReference>
<dbReference type="Pfam" id="PF07690">
    <property type="entry name" value="MFS_1"/>
    <property type="match status" value="1"/>
</dbReference>
<evidence type="ECO:0000256" key="1">
    <source>
        <dbReference type="ARBA" id="ARBA00004141"/>
    </source>
</evidence>
<organism evidence="8 9">
    <name type="scientific">Paxillus rubicundulus Ve08.2h10</name>
    <dbReference type="NCBI Taxonomy" id="930991"/>
    <lineage>
        <taxon>Eukaryota</taxon>
        <taxon>Fungi</taxon>
        <taxon>Dikarya</taxon>
        <taxon>Basidiomycota</taxon>
        <taxon>Agaricomycotina</taxon>
        <taxon>Agaricomycetes</taxon>
        <taxon>Agaricomycetidae</taxon>
        <taxon>Boletales</taxon>
        <taxon>Paxilineae</taxon>
        <taxon>Paxillaceae</taxon>
        <taxon>Paxillus</taxon>
    </lineage>
</organism>
<evidence type="ECO:0000259" key="7">
    <source>
        <dbReference type="PROSITE" id="PS50850"/>
    </source>
</evidence>
<feature type="transmembrane region" description="Helical" evidence="6">
    <location>
        <begin position="175"/>
        <end position="193"/>
    </location>
</feature>
<dbReference type="HOGENOM" id="CLU_001265_0_3_1"/>
<feature type="transmembrane region" description="Helical" evidence="6">
    <location>
        <begin position="229"/>
        <end position="250"/>
    </location>
</feature>
<dbReference type="Gene3D" id="1.20.1250.20">
    <property type="entry name" value="MFS general substrate transporter like domains"/>
    <property type="match status" value="2"/>
</dbReference>
<dbReference type="FunFam" id="1.20.1250.20:FF:000013">
    <property type="entry name" value="MFS general substrate transporter"/>
    <property type="match status" value="1"/>
</dbReference>
<dbReference type="InterPro" id="IPR036259">
    <property type="entry name" value="MFS_trans_sf"/>
</dbReference>
<dbReference type="OrthoDB" id="2985014at2759"/>
<dbReference type="Proteomes" id="UP000054538">
    <property type="component" value="Unassembled WGS sequence"/>
</dbReference>
<feature type="non-terminal residue" evidence="8">
    <location>
        <position position="1"/>
    </location>
</feature>
<evidence type="ECO:0000313" key="9">
    <source>
        <dbReference type="Proteomes" id="UP000054538"/>
    </source>
</evidence>
<evidence type="ECO:0000256" key="6">
    <source>
        <dbReference type="SAM" id="Phobius"/>
    </source>
</evidence>
<gene>
    <name evidence="8" type="ORF">PAXRUDRAFT_835973</name>
</gene>
<dbReference type="InterPro" id="IPR011701">
    <property type="entry name" value="MFS"/>
</dbReference>
<dbReference type="FunCoup" id="A0A0D0BST4">
    <property type="interactions" value="78"/>
</dbReference>
<dbReference type="GO" id="GO:0022857">
    <property type="term" value="F:transmembrane transporter activity"/>
    <property type="evidence" value="ECO:0007669"/>
    <property type="project" value="InterPro"/>
</dbReference>
<feature type="transmembrane region" description="Helical" evidence="6">
    <location>
        <begin position="72"/>
        <end position="95"/>
    </location>
</feature>
<proteinExistence type="predicted"/>
<keyword evidence="3 6" id="KW-0812">Transmembrane</keyword>
<evidence type="ECO:0000256" key="2">
    <source>
        <dbReference type="ARBA" id="ARBA00022448"/>
    </source>
</evidence>
<feature type="transmembrane region" description="Helical" evidence="6">
    <location>
        <begin position="262"/>
        <end position="281"/>
    </location>
</feature>
<keyword evidence="4 6" id="KW-1133">Transmembrane helix</keyword>
<dbReference type="STRING" id="930991.A0A0D0BST4"/>
<dbReference type="GO" id="GO:0016020">
    <property type="term" value="C:membrane"/>
    <property type="evidence" value="ECO:0007669"/>
    <property type="project" value="UniProtKB-SubCell"/>
</dbReference>
<dbReference type="PROSITE" id="PS50850">
    <property type="entry name" value="MFS"/>
    <property type="match status" value="1"/>
</dbReference>
<dbReference type="InParanoid" id="A0A0D0BST4"/>
<evidence type="ECO:0000256" key="5">
    <source>
        <dbReference type="ARBA" id="ARBA00023136"/>
    </source>
</evidence>
<feature type="transmembrane region" description="Helical" evidence="6">
    <location>
        <begin position="293"/>
        <end position="314"/>
    </location>
</feature>
<keyword evidence="9" id="KW-1185">Reference proteome</keyword>
<feature type="non-terminal residue" evidence="8">
    <location>
        <position position="349"/>
    </location>
</feature>
<name>A0A0D0BST4_9AGAM</name>
<feature type="domain" description="Major facilitator superfamily (MFS) profile" evidence="7">
    <location>
        <begin position="1"/>
        <end position="318"/>
    </location>
</feature>
<feature type="transmembrane region" description="Helical" evidence="6">
    <location>
        <begin position="6"/>
        <end position="27"/>
    </location>
</feature>
<feature type="transmembrane region" description="Helical" evidence="6">
    <location>
        <begin position="39"/>
        <end position="60"/>
    </location>
</feature>
<dbReference type="EMBL" id="KN828848">
    <property type="protein sequence ID" value="KIK74452.1"/>
    <property type="molecule type" value="Genomic_DNA"/>
</dbReference>
<accession>A0A0D0BST4</accession>
<evidence type="ECO:0000256" key="4">
    <source>
        <dbReference type="ARBA" id="ARBA00022989"/>
    </source>
</evidence>
<keyword evidence="5 6" id="KW-0472">Membrane</keyword>
<dbReference type="PANTHER" id="PTHR43791:SF18">
    <property type="entry name" value="NICOTINIC ACID TRANSPORTER TNA1, PUTATIVE (AFU_ORTHOLOGUE AFUA_3G03820)-RELATED"/>
    <property type="match status" value="1"/>
</dbReference>